<evidence type="ECO:0000313" key="9">
    <source>
        <dbReference type="EMBL" id="MBM7473468.1"/>
    </source>
</evidence>
<evidence type="ECO:0000256" key="1">
    <source>
        <dbReference type="ARBA" id="ARBA00004651"/>
    </source>
</evidence>
<evidence type="ECO:0000256" key="4">
    <source>
        <dbReference type="ARBA" id="ARBA00022692"/>
    </source>
</evidence>
<comment type="caution">
    <text evidence="9">The sequence shown here is derived from an EMBL/GenBank/DDBJ whole genome shotgun (WGS) entry which is preliminary data.</text>
</comment>
<evidence type="ECO:0000256" key="3">
    <source>
        <dbReference type="ARBA" id="ARBA00022475"/>
    </source>
</evidence>
<feature type="transmembrane region" description="Helical" evidence="7">
    <location>
        <begin position="283"/>
        <end position="304"/>
    </location>
</feature>
<keyword evidence="5 7" id="KW-1133">Transmembrane helix</keyword>
<gene>
    <name evidence="9" type="ORF">JOE66_003102</name>
</gene>
<evidence type="ECO:0000256" key="6">
    <source>
        <dbReference type="ARBA" id="ARBA00023136"/>
    </source>
</evidence>
<evidence type="ECO:0000259" key="8">
    <source>
        <dbReference type="PROSITE" id="PS50928"/>
    </source>
</evidence>
<dbReference type="PANTHER" id="PTHR43163">
    <property type="entry name" value="DIPEPTIDE TRANSPORT SYSTEM PERMEASE PROTEIN DPPB-RELATED"/>
    <property type="match status" value="1"/>
</dbReference>
<feature type="transmembrane region" description="Helical" evidence="7">
    <location>
        <begin position="239"/>
        <end position="261"/>
    </location>
</feature>
<dbReference type="PROSITE" id="PS50928">
    <property type="entry name" value="ABC_TM1"/>
    <property type="match status" value="1"/>
</dbReference>
<dbReference type="InterPro" id="IPR000515">
    <property type="entry name" value="MetI-like"/>
</dbReference>
<dbReference type="CDD" id="cd06261">
    <property type="entry name" value="TM_PBP2"/>
    <property type="match status" value="1"/>
</dbReference>
<keyword evidence="3" id="KW-1003">Cell membrane</keyword>
<dbReference type="Pfam" id="PF19300">
    <property type="entry name" value="BPD_transp_1_N"/>
    <property type="match status" value="1"/>
</dbReference>
<keyword evidence="10" id="KW-1185">Reference proteome</keyword>
<comment type="subcellular location">
    <subcellularLocation>
        <location evidence="1 7">Cell membrane</location>
        <topology evidence="1 7">Multi-pass membrane protein</topology>
    </subcellularLocation>
</comment>
<protein>
    <submittedName>
        <fullName evidence="9">Peptide/nickel transport system permease protein</fullName>
    </submittedName>
</protein>
<feature type="transmembrane region" description="Helical" evidence="7">
    <location>
        <begin position="12"/>
        <end position="35"/>
    </location>
</feature>
<comment type="similarity">
    <text evidence="7">Belongs to the binding-protein-dependent transport system permease family.</text>
</comment>
<dbReference type="InterPro" id="IPR035906">
    <property type="entry name" value="MetI-like_sf"/>
</dbReference>
<evidence type="ECO:0000313" key="10">
    <source>
        <dbReference type="Proteomes" id="UP000776164"/>
    </source>
</evidence>
<dbReference type="PANTHER" id="PTHR43163:SF6">
    <property type="entry name" value="DIPEPTIDE TRANSPORT SYSTEM PERMEASE PROTEIN DPPB-RELATED"/>
    <property type="match status" value="1"/>
</dbReference>
<dbReference type="Pfam" id="PF00528">
    <property type="entry name" value="BPD_transp_1"/>
    <property type="match status" value="1"/>
</dbReference>
<dbReference type="SUPFAM" id="SSF161098">
    <property type="entry name" value="MetI-like"/>
    <property type="match status" value="1"/>
</dbReference>
<keyword evidence="4 7" id="KW-0812">Transmembrane</keyword>
<dbReference type="Proteomes" id="UP000776164">
    <property type="component" value="Unassembled WGS sequence"/>
</dbReference>
<organism evidence="9 10">
    <name type="scientific">Subtercola frigoramans</name>
    <dbReference type="NCBI Taxonomy" id="120298"/>
    <lineage>
        <taxon>Bacteria</taxon>
        <taxon>Bacillati</taxon>
        <taxon>Actinomycetota</taxon>
        <taxon>Actinomycetes</taxon>
        <taxon>Micrococcales</taxon>
        <taxon>Microbacteriaceae</taxon>
        <taxon>Subtercola</taxon>
    </lineage>
</organism>
<feature type="domain" description="ABC transmembrane type-1" evidence="8">
    <location>
        <begin position="100"/>
        <end position="304"/>
    </location>
</feature>
<keyword evidence="2 7" id="KW-0813">Transport</keyword>
<reference evidence="9 10" key="1">
    <citation type="submission" date="2021-01" db="EMBL/GenBank/DDBJ databases">
        <title>Sequencing the genomes of 1000 actinobacteria strains.</title>
        <authorList>
            <person name="Klenk H.-P."/>
        </authorList>
    </citation>
    <scope>NUCLEOTIDE SEQUENCE [LARGE SCALE GENOMIC DNA]</scope>
    <source>
        <strain evidence="9 10">DSM 13057</strain>
    </source>
</reference>
<sequence length="321" mass="34006">MNSRLAGRMILYRVLFTVLTLFVVSIGIFLLAQVLPGDIGRTILGSYATPEQVAALNDQLGVNRPVIVRYFEWLGGFVTGNWGSSPVLGSGIGPVLTAALGRTVLLAAVAFAISAPISYFLGSYAGRHPGSRADRVINLGSVGASGTPDIVSGVLLIAIFAVVLRVFPSTAQTSDPSILTQIYYLILPSLAVAPTIVGYLARIVRANTREVVESDYVRTAVLKGVPRSWVRRRHIGRNAVVPGLAVFSAQLVYLLTGLVAIERLFNYPGLGSVLLKATQTSDVVLLATGTLLAAVLLISVNLVADITMVLLNPRLRTAATA</sequence>
<dbReference type="InterPro" id="IPR045621">
    <property type="entry name" value="BPD_transp_1_N"/>
</dbReference>
<keyword evidence="6 7" id="KW-0472">Membrane</keyword>
<evidence type="ECO:0000256" key="2">
    <source>
        <dbReference type="ARBA" id="ARBA00022448"/>
    </source>
</evidence>
<accession>A0ABS2L8N8</accession>
<feature type="transmembrane region" description="Helical" evidence="7">
    <location>
        <begin position="104"/>
        <end position="124"/>
    </location>
</feature>
<dbReference type="EMBL" id="JAFBBU010000001">
    <property type="protein sequence ID" value="MBM7473468.1"/>
    <property type="molecule type" value="Genomic_DNA"/>
</dbReference>
<feature type="transmembrane region" description="Helical" evidence="7">
    <location>
        <begin position="182"/>
        <end position="201"/>
    </location>
</feature>
<evidence type="ECO:0000256" key="5">
    <source>
        <dbReference type="ARBA" id="ARBA00022989"/>
    </source>
</evidence>
<dbReference type="RefSeq" id="WP_205110977.1">
    <property type="nucleotide sequence ID" value="NZ_BAAAHT010000001.1"/>
</dbReference>
<proteinExistence type="inferred from homology"/>
<name>A0ABS2L8N8_9MICO</name>
<feature type="transmembrane region" description="Helical" evidence="7">
    <location>
        <begin position="136"/>
        <end position="162"/>
    </location>
</feature>
<evidence type="ECO:0000256" key="7">
    <source>
        <dbReference type="RuleBase" id="RU363032"/>
    </source>
</evidence>